<comment type="caution">
    <text evidence="4">The sequence shown here is derived from an EMBL/GenBank/DDBJ whole genome shotgun (WGS) entry which is preliminary data.</text>
</comment>
<feature type="DNA-binding region" description="H-T-H motif" evidence="2">
    <location>
        <begin position="35"/>
        <end position="54"/>
    </location>
</feature>
<dbReference type="RefSeq" id="WP_068039796.1">
    <property type="nucleotide sequence ID" value="NZ_JAAXOO010000002.1"/>
</dbReference>
<gene>
    <name evidence="4" type="ORF">HGA13_10465</name>
</gene>
<keyword evidence="1 2" id="KW-0238">DNA-binding</keyword>
<protein>
    <submittedName>
        <fullName evidence="4">TetR/AcrR family transcriptional regulator</fullName>
    </submittedName>
</protein>
<dbReference type="GO" id="GO:0003700">
    <property type="term" value="F:DNA-binding transcription factor activity"/>
    <property type="evidence" value="ECO:0007669"/>
    <property type="project" value="TreeGrafter"/>
</dbReference>
<sequence length="194" mass="21729">MPAPRRLGAPEAKNRTVLMDAAEQLMLEQGWATVTSRRIAEHAGLKPQLVHYYFRSMDELFLALFRRRADQGLETLAQVLKSERPLHALWAFSTDATAARFTMEFVGLANQKPAIRAEVVRYSEQFRAAQTEALGRMLEGYGVDTSRFPADVLSVLMTSAARMVVLEQALGMTAGHAETFAFAEREIDLLEPEQ</sequence>
<evidence type="ECO:0000259" key="3">
    <source>
        <dbReference type="PROSITE" id="PS50977"/>
    </source>
</evidence>
<dbReference type="PROSITE" id="PS50977">
    <property type="entry name" value="HTH_TETR_2"/>
    <property type="match status" value="1"/>
</dbReference>
<dbReference type="PANTHER" id="PTHR30055">
    <property type="entry name" value="HTH-TYPE TRANSCRIPTIONAL REGULATOR RUTR"/>
    <property type="match status" value="1"/>
</dbReference>
<reference evidence="4 5" key="1">
    <citation type="submission" date="2020-04" db="EMBL/GenBank/DDBJ databases">
        <title>MicrobeNet Type strains.</title>
        <authorList>
            <person name="Nicholson A.C."/>
        </authorList>
    </citation>
    <scope>NUCLEOTIDE SEQUENCE [LARGE SCALE GENOMIC DNA]</scope>
    <source>
        <strain evidence="4 5">DSM 45078</strain>
    </source>
</reference>
<evidence type="ECO:0000313" key="4">
    <source>
        <dbReference type="EMBL" id="NKY33493.1"/>
    </source>
</evidence>
<dbReference type="Gene3D" id="1.10.357.10">
    <property type="entry name" value="Tetracycline Repressor, domain 2"/>
    <property type="match status" value="1"/>
</dbReference>
<dbReference type="InterPro" id="IPR050109">
    <property type="entry name" value="HTH-type_TetR-like_transc_reg"/>
</dbReference>
<proteinExistence type="predicted"/>
<organism evidence="4 5">
    <name type="scientific">Nocardia speluncae</name>
    <dbReference type="NCBI Taxonomy" id="419477"/>
    <lineage>
        <taxon>Bacteria</taxon>
        <taxon>Bacillati</taxon>
        <taxon>Actinomycetota</taxon>
        <taxon>Actinomycetes</taxon>
        <taxon>Mycobacteriales</taxon>
        <taxon>Nocardiaceae</taxon>
        <taxon>Nocardia</taxon>
    </lineage>
</organism>
<keyword evidence="5" id="KW-1185">Reference proteome</keyword>
<dbReference type="SUPFAM" id="SSF46689">
    <property type="entry name" value="Homeodomain-like"/>
    <property type="match status" value="1"/>
</dbReference>
<dbReference type="Pfam" id="PF00440">
    <property type="entry name" value="TetR_N"/>
    <property type="match status" value="1"/>
</dbReference>
<evidence type="ECO:0000313" key="5">
    <source>
        <dbReference type="Proteomes" id="UP000565715"/>
    </source>
</evidence>
<dbReference type="InterPro" id="IPR009057">
    <property type="entry name" value="Homeodomain-like_sf"/>
</dbReference>
<dbReference type="EMBL" id="JAAXOO010000002">
    <property type="protein sequence ID" value="NKY33493.1"/>
    <property type="molecule type" value="Genomic_DNA"/>
</dbReference>
<dbReference type="PRINTS" id="PR00455">
    <property type="entry name" value="HTHTETR"/>
</dbReference>
<dbReference type="InterPro" id="IPR001647">
    <property type="entry name" value="HTH_TetR"/>
</dbReference>
<accession>A0A846XFV7</accession>
<evidence type="ECO:0000256" key="2">
    <source>
        <dbReference type="PROSITE-ProRule" id="PRU00335"/>
    </source>
</evidence>
<dbReference type="GO" id="GO:0000976">
    <property type="term" value="F:transcription cis-regulatory region binding"/>
    <property type="evidence" value="ECO:0007669"/>
    <property type="project" value="TreeGrafter"/>
</dbReference>
<name>A0A846XFV7_9NOCA</name>
<feature type="domain" description="HTH tetR-type" evidence="3">
    <location>
        <begin position="12"/>
        <end position="72"/>
    </location>
</feature>
<evidence type="ECO:0000256" key="1">
    <source>
        <dbReference type="ARBA" id="ARBA00023125"/>
    </source>
</evidence>
<dbReference type="AlphaFoldDB" id="A0A846XFV7"/>
<dbReference type="Proteomes" id="UP000565715">
    <property type="component" value="Unassembled WGS sequence"/>
</dbReference>
<dbReference type="PANTHER" id="PTHR30055:SF235">
    <property type="entry name" value="TRANSCRIPTIONAL REGULATORY PROTEIN"/>
    <property type="match status" value="1"/>
</dbReference>